<keyword evidence="5" id="KW-1185">Reference proteome</keyword>
<keyword evidence="1" id="KW-0547">Nucleotide-binding</keyword>
<dbReference type="OrthoDB" id="6621790at2759"/>
<evidence type="ECO:0000256" key="1">
    <source>
        <dbReference type="RuleBase" id="RU363044"/>
    </source>
</evidence>
<name>A0A0B7NWH7_9FUNG</name>
<keyword evidence="1" id="KW-0347">Helicase</keyword>
<dbReference type="EMBL" id="LN734150">
    <property type="protein sequence ID" value="CEP19950.1"/>
    <property type="molecule type" value="Genomic_DNA"/>
</dbReference>
<dbReference type="STRING" id="35722.A0A0B7NWH7"/>
<keyword evidence="1" id="KW-0067">ATP-binding</keyword>
<feature type="domain" description="UvrD-like helicase C-terminal" evidence="3">
    <location>
        <begin position="316"/>
        <end position="357"/>
    </location>
</feature>
<dbReference type="GO" id="GO:0043139">
    <property type="term" value="F:5'-3' DNA helicase activity"/>
    <property type="evidence" value="ECO:0007669"/>
    <property type="project" value="UniProtKB-EC"/>
</dbReference>
<evidence type="ECO:0000259" key="3">
    <source>
        <dbReference type="Pfam" id="PF13538"/>
    </source>
</evidence>
<dbReference type="GO" id="GO:0006281">
    <property type="term" value="P:DNA repair"/>
    <property type="evidence" value="ECO:0007669"/>
    <property type="project" value="UniProtKB-KW"/>
</dbReference>
<dbReference type="InterPro" id="IPR051055">
    <property type="entry name" value="PIF1_helicase"/>
</dbReference>
<feature type="domain" description="DNA helicase Pif1-like DEAD-box helicase" evidence="2">
    <location>
        <begin position="1"/>
        <end position="86"/>
    </location>
</feature>
<dbReference type="PANTHER" id="PTHR47642">
    <property type="entry name" value="ATP-DEPENDENT DNA HELICASE"/>
    <property type="match status" value="1"/>
</dbReference>
<comment type="cofactor">
    <cofactor evidence="1">
        <name>Mg(2+)</name>
        <dbReference type="ChEBI" id="CHEBI:18420"/>
    </cofactor>
</comment>
<dbReference type="EC" id="5.6.2.3" evidence="1"/>
<dbReference type="GO" id="GO:0005524">
    <property type="term" value="F:ATP binding"/>
    <property type="evidence" value="ECO:0007669"/>
    <property type="project" value="UniProtKB-KW"/>
</dbReference>
<comment type="catalytic activity">
    <reaction evidence="1">
        <text>ATP + H2O = ADP + phosphate + H(+)</text>
        <dbReference type="Rhea" id="RHEA:13065"/>
        <dbReference type="ChEBI" id="CHEBI:15377"/>
        <dbReference type="ChEBI" id="CHEBI:15378"/>
        <dbReference type="ChEBI" id="CHEBI:30616"/>
        <dbReference type="ChEBI" id="CHEBI:43474"/>
        <dbReference type="ChEBI" id="CHEBI:456216"/>
        <dbReference type="EC" id="5.6.2.3"/>
    </reaction>
</comment>
<reference evidence="4 5" key="1">
    <citation type="submission" date="2014-09" db="EMBL/GenBank/DDBJ databases">
        <authorList>
            <person name="Ellenberger Sabrina"/>
        </authorList>
    </citation>
    <scope>NUCLEOTIDE SEQUENCE [LARGE SCALE GENOMIC DNA]</scope>
    <source>
        <strain evidence="4 5">CBS 412.66</strain>
    </source>
</reference>
<dbReference type="InterPro" id="IPR010285">
    <property type="entry name" value="DNA_helicase_pif1-like_DEAD"/>
</dbReference>
<dbReference type="SUPFAM" id="SSF52540">
    <property type="entry name" value="P-loop containing nucleoside triphosphate hydrolases"/>
    <property type="match status" value="1"/>
</dbReference>
<keyword evidence="1" id="KW-0227">DNA damage</keyword>
<evidence type="ECO:0000313" key="5">
    <source>
        <dbReference type="Proteomes" id="UP000054107"/>
    </source>
</evidence>
<dbReference type="GO" id="GO:0016887">
    <property type="term" value="F:ATP hydrolysis activity"/>
    <property type="evidence" value="ECO:0007669"/>
    <property type="project" value="RHEA"/>
</dbReference>
<evidence type="ECO:0000259" key="2">
    <source>
        <dbReference type="Pfam" id="PF05970"/>
    </source>
</evidence>
<dbReference type="GO" id="GO:0006310">
    <property type="term" value="P:DNA recombination"/>
    <property type="evidence" value="ECO:0007669"/>
    <property type="project" value="UniProtKB-KW"/>
</dbReference>
<dbReference type="GO" id="GO:0000723">
    <property type="term" value="P:telomere maintenance"/>
    <property type="evidence" value="ECO:0007669"/>
    <property type="project" value="InterPro"/>
</dbReference>
<dbReference type="AlphaFoldDB" id="A0A0B7NWH7"/>
<accession>A0A0B7NWH7</accession>
<dbReference type="InterPro" id="IPR027417">
    <property type="entry name" value="P-loop_NTPase"/>
</dbReference>
<dbReference type="CDD" id="cd18809">
    <property type="entry name" value="SF1_C_RecD"/>
    <property type="match status" value="1"/>
</dbReference>
<protein>
    <recommendedName>
        <fullName evidence="1">ATP-dependent DNA helicase</fullName>
        <ecNumber evidence="1">5.6.2.3</ecNumber>
    </recommendedName>
</protein>
<dbReference type="InterPro" id="IPR027785">
    <property type="entry name" value="UvrD-like_helicase_C"/>
</dbReference>
<proteinExistence type="inferred from homology"/>
<keyword evidence="1" id="KW-0378">Hydrolase</keyword>
<dbReference type="Pfam" id="PF13538">
    <property type="entry name" value="UvrD_C_2"/>
    <property type="match status" value="1"/>
</dbReference>
<comment type="similarity">
    <text evidence="1">Belongs to the helicase family.</text>
</comment>
<gene>
    <name evidence="4" type="primary">PARPA_14269.1 scaffold 48946</name>
</gene>
<dbReference type="Gene3D" id="3.40.50.300">
    <property type="entry name" value="P-loop containing nucleotide triphosphate hydrolases"/>
    <property type="match status" value="1"/>
</dbReference>
<keyword evidence="1" id="KW-0233">DNA recombination</keyword>
<sequence length="391" mass="43950">MLSAKQFNFVDHRLQDIFHSDVPFGAVNVTLVGDFLQLRPIMATSIYTPSTHSAYSDRGEFCLRTEFLYRLFSVVRLTEILRQRDDVPYAAALTNMGRGCMTDDDIALFNSRTFSTVPDEFVSCSFDSSQPVRLFFRNGAVDLYNEEVMTNIDSEGFSCEAYNVVFGSATITQKQEVLSAANNLPTQDTNNLARSLTLKRGMVYMISCNVDTGDGLINGTVGTLKQIEYRESKQDGVVTKFPQAVWVYTSDSMAGRKARLREKGRNQASLAVSTDLNSRENDPANWTRISPRSETVYEARSKGLHVKRTQFPLLPAAALTIHKSQGSTYDKVLLDIRGQPRLNRDALYVACSRARHAENLNIIANSFPVPDPMPAQSDLYLELERQKRFEL</sequence>
<dbReference type="Proteomes" id="UP000054107">
    <property type="component" value="Unassembled WGS sequence"/>
</dbReference>
<organism evidence="4 5">
    <name type="scientific">Parasitella parasitica</name>
    <dbReference type="NCBI Taxonomy" id="35722"/>
    <lineage>
        <taxon>Eukaryota</taxon>
        <taxon>Fungi</taxon>
        <taxon>Fungi incertae sedis</taxon>
        <taxon>Mucoromycota</taxon>
        <taxon>Mucoromycotina</taxon>
        <taxon>Mucoromycetes</taxon>
        <taxon>Mucorales</taxon>
        <taxon>Mucorineae</taxon>
        <taxon>Mucoraceae</taxon>
        <taxon>Parasitella</taxon>
    </lineage>
</organism>
<dbReference type="Pfam" id="PF05970">
    <property type="entry name" value="PIF1"/>
    <property type="match status" value="1"/>
</dbReference>
<evidence type="ECO:0000313" key="4">
    <source>
        <dbReference type="EMBL" id="CEP19950.1"/>
    </source>
</evidence>
<keyword evidence="1" id="KW-0234">DNA repair</keyword>